<evidence type="ECO:0000313" key="12">
    <source>
        <dbReference type="Proteomes" id="UP000295632"/>
    </source>
</evidence>
<evidence type="ECO:0000256" key="8">
    <source>
        <dbReference type="ARBA" id="ARBA00030803"/>
    </source>
</evidence>
<dbReference type="GO" id="GO:0006417">
    <property type="term" value="P:regulation of translation"/>
    <property type="evidence" value="ECO:0007669"/>
    <property type="project" value="TreeGrafter"/>
</dbReference>
<evidence type="ECO:0000313" key="11">
    <source>
        <dbReference type="EMBL" id="TDQ42718.1"/>
    </source>
</evidence>
<dbReference type="PANTHER" id="PTHR37461">
    <property type="entry name" value="ANTI-SIGMA-K FACTOR RSKA"/>
    <property type="match status" value="1"/>
</dbReference>
<dbReference type="OrthoDB" id="150725at2"/>
<accession>A0A4R6U855</accession>
<dbReference type="AlphaFoldDB" id="A0A4R6U855"/>
<reference evidence="11 12" key="1">
    <citation type="submission" date="2019-03" db="EMBL/GenBank/DDBJ databases">
        <title>Genomic Encyclopedia of Type Strains, Phase IV (KMG-IV): sequencing the most valuable type-strain genomes for metagenomic binning, comparative biology and taxonomic classification.</title>
        <authorList>
            <person name="Goeker M."/>
        </authorList>
    </citation>
    <scope>NUCLEOTIDE SEQUENCE [LARGE SCALE GENOMIC DNA]</scope>
    <source>
        <strain evidence="11 12">DSM 28697</strain>
    </source>
</reference>
<dbReference type="GO" id="GO:0005886">
    <property type="term" value="C:plasma membrane"/>
    <property type="evidence" value="ECO:0007669"/>
    <property type="project" value="UniProtKB-SubCell"/>
</dbReference>
<organism evidence="11 12">
    <name type="scientific">Aureibacillus halotolerans</name>
    <dbReference type="NCBI Taxonomy" id="1508390"/>
    <lineage>
        <taxon>Bacteria</taxon>
        <taxon>Bacillati</taxon>
        <taxon>Bacillota</taxon>
        <taxon>Bacilli</taxon>
        <taxon>Bacillales</taxon>
        <taxon>Bacillaceae</taxon>
        <taxon>Aureibacillus</taxon>
    </lineage>
</organism>
<feature type="domain" description="Anti-sigma K factor RskA C-terminal" evidence="10">
    <location>
        <begin position="114"/>
        <end position="241"/>
    </location>
</feature>
<keyword evidence="4 9" id="KW-0812">Transmembrane</keyword>
<feature type="transmembrane region" description="Helical" evidence="9">
    <location>
        <begin position="108"/>
        <end position="128"/>
    </location>
</feature>
<evidence type="ECO:0000256" key="1">
    <source>
        <dbReference type="ARBA" id="ARBA00004167"/>
    </source>
</evidence>
<comment type="subcellular location">
    <subcellularLocation>
        <location evidence="2">Cell membrane</location>
    </subcellularLocation>
    <subcellularLocation>
        <location evidence="1">Membrane</location>
        <topology evidence="1">Single-pass membrane protein</topology>
    </subcellularLocation>
</comment>
<evidence type="ECO:0000256" key="2">
    <source>
        <dbReference type="ARBA" id="ARBA00004236"/>
    </source>
</evidence>
<evidence type="ECO:0000256" key="7">
    <source>
        <dbReference type="ARBA" id="ARBA00029829"/>
    </source>
</evidence>
<keyword evidence="3" id="KW-1003">Cell membrane</keyword>
<evidence type="ECO:0000256" key="3">
    <source>
        <dbReference type="ARBA" id="ARBA00022475"/>
    </source>
</evidence>
<evidence type="ECO:0000256" key="5">
    <source>
        <dbReference type="ARBA" id="ARBA00022989"/>
    </source>
</evidence>
<evidence type="ECO:0000256" key="4">
    <source>
        <dbReference type="ARBA" id="ARBA00022692"/>
    </source>
</evidence>
<evidence type="ECO:0000256" key="6">
    <source>
        <dbReference type="ARBA" id="ARBA00023136"/>
    </source>
</evidence>
<dbReference type="Gene3D" id="1.10.10.1320">
    <property type="entry name" value="Anti-sigma factor, zinc-finger domain"/>
    <property type="match status" value="1"/>
</dbReference>
<protein>
    <recommendedName>
        <fullName evidence="8">Regulator of SigK</fullName>
    </recommendedName>
    <alternativeName>
        <fullName evidence="7">Sigma-K anti-sigma factor RskA</fullName>
    </alternativeName>
</protein>
<dbReference type="Proteomes" id="UP000295632">
    <property type="component" value="Unassembled WGS sequence"/>
</dbReference>
<keyword evidence="12" id="KW-1185">Reference proteome</keyword>
<dbReference type="Pfam" id="PF10099">
    <property type="entry name" value="RskA_C"/>
    <property type="match status" value="1"/>
</dbReference>
<dbReference type="InterPro" id="IPR051474">
    <property type="entry name" value="Anti-sigma-K/W_factor"/>
</dbReference>
<comment type="caution">
    <text evidence="11">The sequence shown here is derived from an EMBL/GenBank/DDBJ whole genome shotgun (WGS) entry which is preliminary data.</text>
</comment>
<evidence type="ECO:0000256" key="9">
    <source>
        <dbReference type="SAM" id="Phobius"/>
    </source>
</evidence>
<sequence length="248" mass="27210">MNNLCDNILDYINGHLNTDEKEQFEKHLEEHPACREEYESLVTLMSELPYHSPPIKPSEGMKERILANVLRRSSTLGQVNTENNEEIPSKQAPPVETVKMKKWYQRGVVAGTLVALLFLSLATNVYLLSPGQTDTTFQANNVVSLQASEGFSGEGQASFVQTDSNQSLLVLANNLEPLAGEEVYQVWLLNDGAPSPAGSFKPDETGAGAVVFHPMPDGEVDWDAVAITKEPQPGNQTPEGDILLQNTF</sequence>
<dbReference type="InterPro" id="IPR041916">
    <property type="entry name" value="Anti_sigma_zinc_sf"/>
</dbReference>
<dbReference type="GO" id="GO:0016989">
    <property type="term" value="F:sigma factor antagonist activity"/>
    <property type="evidence" value="ECO:0007669"/>
    <property type="project" value="TreeGrafter"/>
</dbReference>
<dbReference type="EMBL" id="SNYJ01000001">
    <property type="protein sequence ID" value="TDQ42718.1"/>
    <property type="molecule type" value="Genomic_DNA"/>
</dbReference>
<dbReference type="PANTHER" id="PTHR37461:SF1">
    <property type="entry name" value="ANTI-SIGMA-K FACTOR RSKA"/>
    <property type="match status" value="1"/>
</dbReference>
<dbReference type="RefSeq" id="WP_133578557.1">
    <property type="nucleotide sequence ID" value="NZ_SNYJ01000001.1"/>
</dbReference>
<proteinExistence type="predicted"/>
<name>A0A4R6U855_9BACI</name>
<dbReference type="InterPro" id="IPR018764">
    <property type="entry name" value="RskA_C"/>
</dbReference>
<evidence type="ECO:0000259" key="10">
    <source>
        <dbReference type="Pfam" id="PF10099"/>
    </source>
</evidence>
<keyword evidence="6 9" id="KW-0472">Membrane</keyword>
<gene>
    <name evidence="11" type="ORF">EV213_101147</name>
</gene>
<keyword evidence="5 9" id="KW-1133">Transmembrane helix</keyword>